<comment type="caution">
    <text evidence="1">The sequence shown here is derived from an EMBL/GenBank/DDBJ whole genome shotgun (WGS) entry which is preliminary data.</text>
</comment>
<proteinExistence type="predicted"/>
<dbReference type="Proteomes" id="UP001595379">
    <property type="component" value="Unassembled WGS sequence"/>
</dbReference>
<dbReference type="EMBL" id="JBHRSV010000001">
    <property type="protein sequence ID" value="MFC2925032.1"/>
    <property type="molecule type" value="Genomic_DNA"/>
</dbReference>
<evidence type="ECO:0000313" key="1">
    <source>
        <dbReference type="EMBL" id="MFC2925032.1"/>
    </source>
</evidence>
<accession>A0ABV6ZUC1</accession>
<sequence length="100" mass="10986">MTQCYDCQRPYGTEHGFPDLVIESWAWRSISPTGDDGGLLCPSCICQRLAAQGITAIGAFTSGPIRSVDEATMWNRRVIEELLERETVKGQRPPSAEDAA</sequence>
<dbReference type="RefSeq" id="WP_343163915.1">
    <property type="nucleotide sequence ID" value="NZ_JBHRSV010000001.1"/>
</dbReference>
<gene>
    <name evidence="1" type="ORF">ACFOOR_02815</name>
</gene>
<keyword evidence="2" id="KW-1185">Reference proteome</keyword>
<name>A0ABV6ZUC1_9PROT</name>
<evidence type="ECO:0000313" key="2">
    <source>
        <dbReference type="Proteomes" id="UP001595379"/>
    </source>
</evidence>
<reference evidence="2" key="1">
    <citation type="journal article" date="2019" name="Int. J. Syst. Evol. Microbiol.">
        <title>The Global Catalogue of Microorganisms (GCM) 10K type strain sequencing project: providing services to taxonomists for standard genome sequencing and annotation.</title>
        <authorList>
            <consortium name="The Broad Institute Genomics Platform"/>
            <consortium name="The Broad Institute Genome Sequencing Center for Infectious Disease"/>
            <person name="Wu L."/>
            <person name="Ma J."/>
        </authorList>
    </citation>
    <scope>NUCLEOTIDE SEQUENCE [LARGE SCALE GENOMIC DNA]</scope>
    <source>
        <strain evidence="2">KCTC 52487</strain>
    </source>
</reference>
<organism evidence="1 2">
    <name type="scientific">Hyphobacterium vulgare</name>
    <dbReference type="NCBI Taxonomy" id="1736751"/>
    <lineage>
        <taxon>Bacteria</taxon>
        <taxon>Pseudomonadati</taxon>
        <taxon>Pseudomonadota</taxon>
        <taxon>Alphaproteobacteria</taxon>
        <taxon>Maricaulales</taxon>
        <taxon>Maricaulaceae</taxon>
        <taxon>Hyphobacterium</taxon>
    </lineage>
</organism>
<protein>
    <submittedName>
        <fullName evidence="1">Uncharacterized protein</fullName>
    </submittedName>
</protein>